<dbReference type="AlphaFoldDB" id="A0A0E9TDA5"/>
<proteinExistence type="predicted"/>
<accession>A0A0E9TDA5</accession>
<evidence type="ECO:0000313" key="2">
    <source>
        <dbReference type="EMBL" id="JAH50713.1"/>
    </source>
</evidence>
<feature type="signal peptide" evidence="1">
    <location>
        <begin position="1"/>
        <end position="16"/>
    </location>
</feature>
<organism evidence="2">
    <name type="scientific">Anguilla anguilla</name>
    <name type="common">European freshwater eel</name>
    <name type="synonym">Muraena anguilla</name>
    <dbReference type="NCBI Taxonomy" id="7936"/>
    <lineage>
        <taxon>Eukaryota</taxon>
        <taxon>Metazoa</taxon>
        <taxon>Chordata</taxon>
        <taxon>Craniata</taxon>
        <taxon>Vertebrata</taxon>
        <taxon>Euteleostomi</taxon>
        <taxon>Actinopterygii</taxon>
        <taxon>Neopterygii</taxon>
        <taxon>Teleostei</taxon>
        <taxon>Anguilliformes</taxon>
        <taxon>Anguillidae</taxon>
        <taxon>Anguilla</taxon>
    </lineage>
</organism>
<dbReference type="EMBL" id="GBXM01057864">
    <property type="protein sequence ID" value="JAH50713.1"/>
    <property type="molecule type" value="Transcribed_RNA"/>
</dbReference>
<name>A0A0E9TDA5_ANGAN</name>
<sequence>MSKLALMMILLQLIVLKTPSIKLNKIEFFPLPHGLS</sequence>
<reference evidence="2" key="2">
    <citation type="journal article" date="2015" name="Fish Shellfish Immunol.">
        <title>Early steps in the European eel (Anguilla anguilla)-Vibrio vulnificus interaction in the gills: Role of the RtxA13 toxin.</title>
        <authorList>
            <person name="Callol A."/>
            <person name="Pajuelo D."/>
            <person name="Ebbesson L."/>
            <person name="Teles M."/>
            <person name="MacKenzie S."/>
            <person name="Amaro C."/>
        </authorList>
    </citation>
    <scope>NUCLEOTIDE SEQUENCE</scope>
</reference>
<keyword evidence="1" id="KW-0732">Signal</keyword>
<reference evidence="2" key="1">
    <citation type="submission" date="2014-11" db="EMBL/GenBank/DDBJ databases">
        <authorList>
            <person name="Amaro Gonzalez C."/>
        </authorList>
    </citation>
    <scope>NUCLEOTIDE SEQUENCE</scope>
</reference>
<evidence type="ECO:0000256" key="1">
    <source>
        <dbReference type="SAM" id="SignalP"/>
    </source>
</evidence>
<protein>
    <submittedName>
        <fullName evidence="2">Uncharacterized protein</fullName>
    </submittedName>
</protein>
<feature type="chain" id="PRO_5002432977" evidence="1">
    <location>
        <begin position="17"/>
        <end position="36"/>
    </location>
</feature>